<dbReference type="InterPro" id="IPR010282">
    <property type="entry name" value="Uncharacterised_HutD/Ves"/>
</dbReference>
<dbReference type="PANTHER" id="PTHR37943">
    <property type="entry name" value="PROTEIN VES"/>
    <property type="match status" value="1"/>
</dbReference>
<reference evidence="1" key="1">
    <citation type="submission" date="2019-08" db="EMBL/GenBank/DDBJ databases">
        <authorList>
            <person name="Kucharzyk K."/>
            <person name="Murdoch R.W."/>
            <person name="Higgins S."/>
            <person name="Loffler F."/>
        </authorList>
    </citation>
    <scope>NUCLEOTIDE SEQUENCE</scope>
</reference>
<dbReference type="SUPFAM" id="SSF51182">
    <property type="entry name" value="RmlC-like cupins"/>
    <property type="match status" value="1"/>
</dbReference>
<dbReference type="AlphaFoldDB" id="A0A645FNF2"/>
<dbReference type="InterPro" id="IPR011051">
    <property type="entry name" value="RmlC_Cupin_sf"/>
</dbReference>
<organism evidence="1">
    <name type="scientific">bioreactor metagenome</name>
    <dbReference type="NCBI Taxonomy" id="1076179"/>
    <lineage>
        <taxon>unclassified sequences</taxon>
        <taxon>metagenomes</taxon>
        <taxon>ecological metagenomes</taxon>
    </lineage>
</organism>
<comment type="caution">
    <text evidence="1">The sequence shown here is derived from an EMBL/GenBank/DDBJ whole genome shotgun (WGS) entry which is preliminary data.</text>
</comment>
<evidence type="ECO:0000313" key="1">
    <source>
        <dbReference type="EMBL" id="MPN15216.1"/>
    </source>
</evidence>
<dbReference type="Pfam" id="PF05962">
    <property type="entry name" value="HutD"/>
    <property type="match status" value="1"/>
</dbReference>
<proteinExistence type="predicted"/>
<dbReference type="InterPro" id="IPR014710">
    <property type="entry name" value="RmlC-like_jellyroll"/>
</dbReference>
<protein>
    <recommendedName>
        <fullName evidence="2">Protein Ves</fullName>
    </recommendedName>
</protein>
<name>A0A645FNF2_9ZZZZ</name>
<dbReference type="Gene3D" id="2.60.120.10">
    <property type="entry name" value="Jelly Rolls"/>
    <property type="match status" value="1"/>
</dbReference>
<evidence type="ECO:0008006" key="2">
    <source>
        <dbReference type="Google" id="ProtNLM"/>
    </source>
</evidence>
<accession>A0A645FNF2</accession>
<dbReference type="PANTHER" id="PTHR37943:SF1">
    <property type="entry name" value="PROTEIN VES"/>
    <property type="match status" value="1"/>
</dbReference>
<sequence length="207" mass="22189">MDSLGKCDIMNATIRRIAPEEYTASRWSGGTTTQIAIAPAGAVYAERDFLWRASSATVELETSDFTSLPDYERFLSTLRGTIRLTHGEETLELNPGSVHRFDGGAPTRSEGACTDFNLMLRKGRCAGQMVCLRLSEGGVSRLSHALKAAAAKRVFLVYCAEGDGELSAEGTGVRFAAGEAALAENVEPLLRCTSASAFLICEIAETI</sequence>
<gene>
    <name evidence="1" type="ORF">SDC9_162545</name>
</gene>
<dbReference type="EMBL" id="VSSQ01061926">
    <property type="protein sequence ID" value="MPN15216.1"/>
    <property type="molecule type" value="Genomic_DNA"/>
</dbReference>